<comment type="subcellular location">
    <subcellularLocation>
        <location evidence="1">Cell membrane</location>
        <topology evidence="1">Multi-pass membrane protein</topology>
    </subcellularLocation>
</comment>
<evidence type="ECO:0000256" key="6">
    <source>
        <dbReference type="ARBA" id="ARBA00023136"/>
    </source>
</evidence>
<feature type="transmembrane region" description="Helical" evidence="7">
    <location>
        <begin position="47"/>
        <end position="71"/>
    </location>
</feature>
<dbReference type="OrthoDB" id="9811110at2"/>
<evidence type="ECO:0000256" key="2">
    <source>
        <dbReference type="ARBA" id="ARBA00022448"/>
    </source>
</evidence>
<evidence type="ECO:0000313" key="9">
    <source>
        <dbReference type="Proteomes" id="UP000182635"/>
    </source>
</evidence>
<feature type="transmembrane region" description="Helical" evidence="7">
    <location>
        <begin position="155"/>
        <end position="179"/>
    </location>
</feature>
<dbReference type="PIRSF" id="PIRSF006603">
    <property type="entry name" value="DinF"/>
    <property type="match status" value="1"/>
</dbReference>
<evidence type="ECO:0000256" key="3">
    <source>
        <dbReference type="ARBA" id="ARBA00022475"/>
    </source>
</evidence>
<dbReference type="AlphaFoldDB" id="A0A1I2PKZ0"/>
<dbReference type="GO" id="GO:0015297">
    <property type="term" value="F:antiporter activity"/>
    <property type="evidence" value="ECO:0007669"/>
    <property type="project" value="InterPro"/>
</dbReference>
<feature type="transmembrane region" description="Helical" evidence="7">
    <location>
        <begin position="405"/>
        <end position="427"/>
    </location>
</feature>
<protein>
    <submittedName>
        <fullName evidence="8">Putative efflux protein, MATE family</fullName>
    </submittedName>
</protein>
<keyword evidence="5 7" id="KW-1133">Transmembrane helix</keyword>
<feature type="transmembrane region" description="Helical" evidence="7">
    <location>
        <begin position="307"/>
        <end position="326"/>
    </location>
</feature>
<dbReference type="GO" id="GO:0042910">
    <property type="term" value="F:xenobiotic transmembrane transporter activity"/>
    <property type="evidence" value="ECO:0007669"/>
    <property type="project" value="InterPro"/>
</dbReference>
<dbReference type="GO" id="GO:0005886">
    <property type="term" value="C:plasma membrane"/>
    <property type="evidence" value="ECO:0007669"/>
    <property type="project" value="UniProtKB-SubCell"/>
</dbReference>
<feature type="transmembrane region" description="Helical" evidence="7">
    <location>
        <begin position="376"/>
        <end position="399"/>
    </location>
</feature>
<evidence type="ECO:0000256" key="1">
    <source>
        <dbReference type="ARBA" id="ARBA00004651"/>
    </source>
</evidence>
<accession>A0A1I2PKZ0</accession>
<feature type="transmembrane region" description="Helical" evidence="7">
    <location>
        <begin position="227"/>
        <end position="250"/>
    </location>
</feature>
<reference evidence="9" key="1">
    <citation type="submission" date="2016-10" db="EMBL/GenBank/DDBJ databases">
        <authorList>
            <person name="Varghese N."/>
            <person name="Submissions S."/>
        </authorList>
    </citation>
    <scope>NUCLEOTIDE SEQUENCE [LARGE SCALE GENOMIC DNA]</scope>
    <source>
        <strain evidence="9">DSM 20403</strain>
    </source>
</reference>
<feature type="transmembrane region" description="Helical" evidence="7">
    <location>
        <begin position="346"/>
        <end position="364"/>
    </location>
</feature>
<feature type="transmembrane region" description="Helical" evidence="7">
    <location>
        <begin position="126"/>
        <end position="148"/>
    </location>
</feature>
<keyword evidence="2" id="KW-0813">Transport</keyword>
<evidence type="ECO:0000256" key="5">
    <source>
        <dbReference type="ARBA" id="ARBA00022989"/>
    </source>
</evidence>
<dbReference type="PANTHER" id="PTHR43823:SF3">
    <property type="entry name" value="MULTIDRUG EXPORT PROTEIN MEPA"/>
    <property type="match status" value="1"/>
</dbReference>
<keyword evidence="6 7" id="KW-0472">Membrane</keyword>
<dbReference type="EMBL" id="FOPI01000003">
    <property type="protein sequence ID" value="SFG15799.1"/>
    <property type="molecule type" value="Genomic_DNA"/>
</dbReference>
<name>A0A1I2PKZ0_9LACO</name>
<dbReference type="RefSeq" id="WP_046922773.1">
    <property type="nucleotide sequence ID" value="NZ_AYYL01000059.1"/>
</dbReference>
<organism evidence="8 9">
    <name type="scientific">Ligilactobacillus ruminis DSM 20403 = NBRC 102161</name>
    <dbReference type="NCBI Taxonomy" id="1423798"/>
    <lineage>
        <taxon>Bacteria</taxon>
        <taxon>Bacillati</taxon>
        <taxon>Bacillota</taxon>
        <taxon>Bacilli</taxon>
        <taxon>Lactobacillales</taxon>
        <taxon>Lactobacillaceae</taxon>
        <taxon>Ligilactobacillus</taxon>
    </lineage>
</organism>
<evidence type="ECO:0000256" key="4">
    <source>
        <dbReference type="ARBA" id="ARBA00022692"/>
    </source>
</evidence>
<evidence type="ECO:0000313" key="8">
    <source>
        <dbReference type="EMBL" id="SFG15799.1"/>
    </source>
</evidence>
<keyword evidence="3" id="KW-1003">Cell membrane</keyword>
<keyword evidence="4 7" id="KW-0812">Transmembrane</keyword>
<dbReference type="InterPro" id="IPR048279">
    <property type="entry name" value="MdtK-like"/>
</dbReference>
<gene>
    <name evidence="8" type="ORF">SAMN02910432_00148</name>
</gene>
<sequence length="436" mass="46825">MSDLRTFMNYVIPSVFSFALSGVYAIVDGFFVGNTMGDIGLSAINVAYPITAVILAVGTGIGMGGAVQYSISSAQNKPKKAMNFVNGTLWLLIVSSIIITLSAGLFPEFFVSLLGAKGTLLEMGTIYIRVIALGAFLQIGSTGLVPMIRNYGGAFFSMVAMISGFVTNIILDYLLVWVLNLGMTGAGLATILGEGLTFLLAMIYLLKKSSISLKIPLSIIKKISGPVIRVGIAPFGMSLAPNISLVIINWFSIKYGGDRAVATYACISYVICVIYLILQGVGDGSQPLMSRYYGAKNLHKLKITRDMAYVFSLILALLGCFATFYAKGAIGALFGTSASVNAEIEKIIPIFLVSVPFVSISRIATASFYATEKTAFSYVLTFIEPVLMLILMLILPPLFGGQIMVWWSSVFARIISAILAYALKLVVEKSEKTQLS</sequence>
<feature type="transmembrane region" description="Helical" evidence="7">
    <location>
        <begin position="185"/>
        <end position="206"/>
    </location>
</feature>
<feature type="transmembrane region" description="Helical" evidence="7">
    <location>
        <begin position="7"/>
        <end position="27"/>
    </location>
</feature>
<dbReference type="PANTHER" id="PTHR43823">
    <property type="entry name" value="SPORULATION PROTEIN YKVU"/>
    <property type="match status" value="1"/>
</dbReference>
<feature type="transmembrane region" description="Helical" evidence="7">
    <location>
        <begin position="262"/>
        <end position="281"/>
    </location>
</feature>
<dbReference type="InterPro" id="IPR051327">
    <property type="entry name" value="MATE_MepA_subfamily"/>
</dbReference>
<proteinExistence type="predicted"/>
<dbReference type="Proteomes" id="UP000182635">
    <property type="component" value="Unassembled WGS sequence"/>
</dbReference>
<dbReference type="InterPro" id="IPR002528">
    <property type="entry name" value="MATE_fam"/>
</dbReference>
<dbReference type="Pfam" id="PF01554">
    <property type="entry name" value="MatE"/>
    <property type="match status" value="2"/>
</dbReference>
<feature type="transmembrane region" description="Helical" evidence="7">
    <location>
        <begin position="83"/>
        <end position="106"/>
    </location>
</feature>
<evidence type="ECO:0000256" key="7">
    <source>
        <dbReference type="SAM" id="Phobius"/>
    </source>
</evidence>